<dbReference type="AlphaFoldDB" id="A0A450SN55"/>
<protein>
    <submittedName>
        <fullName evidence="2">TIR domain-containing protein</fullName>
    </submittedName>
</protein>
<dbReference type="GO" id="GO:0007165">
    <property type="term" value="P:signal transduction"/>
    <property type="evidence" value="ECO:0007669"/>
    <property type="project" value="InterPro"/>
</dbReference>
<reference evidence="2" key="1">
    <citation type="submission" date="2019-02" db="EMBL/GenBank/DDBJ databases">
        <authorList>
            <person name="Gruber-Vodicka R. H."/>
            <person name="Seah K. B. B."/>
        </authorList>
    </citation>
    <scope>NUCLEOTIDE SEQUENCE</scope>
    <source>
        <strain evidence="2">BECK_BZ15</strain>
    </source>
</reference>
<sequence length="347" mass="39116">MHMTYDVFLSHRSENKPWVEILARNLVACGQRVFLDSWEIVPGRSIPAQLDAALENSRAGVLVATPESLESGWVREEYDRMLKMQVNGNLTLLPLIFGAIPGFPFLDSRLCIDFGDPTPDYLATIARQLGLPQGIGDGFALETALEEQLRSHPLFLLITRLHSGSAAGRQLLAGMLRSLGERHDDLHLVLCGSEKLAALKFADGKLSLFTNADALYWPEPQVDDILSGQDRTSPTREEAEHLLAITGGHPQLLQKCLHHRGRTDCKKLVRRDPDLAALFARYRENRSGDADRLREWLGRERIGPYRFWPADGLLRGLYWDNLLVERDDQFAWRCPAIREAFLADLDA</sequence>
<dbReference type="Gene3D" id="3.40.50.10140">
    <property type="entry name" value="Toll/interleukin-1 receptor homology (TIR) domain"/>
    <property type="match status" value="1"/>
</dbReference>
<proteinExistence type="predicted"/>
<evidence type="ECO:0000313" key="2">
    <source>
        <dbReference type="EMBL" id="VFJ55201.1"/>
    </source>
</evidence>
<evidence type="ECO:0000259" key="1">
    <source>
        <dbReference type="PROSITE" id="PS50104"/>
    </source>
</evidence>
<dbReference type="InterPro" id="IPR000157">
    <property type="entry name" value="TIR_dom"/>
</dbReference>
<organism evidence="2">
    <name type="scientific">Candidatus Kentrum sp. FW</name>
    <dbReference type="NCBI Taxonomy" id="2126338"/>
    <lineage>
        <taxon>Bacteria</taxon>
        <taxon>Pseudomonadati</taxon>
        <taxon>Pseudomonadota</taxon>
        <taxon>Gammaproteobacteria</taxon>
        <taxon>Candidatus Kentrum</taxon>
    </lineage>
</organism>
<name>A0A450SN55_9GAMM</name>
<gene>
    <name evidence="2" type="ORF">BECKFW1821A_GA0114235_105219</name>
</gene>
<dbReference type="SMART" id="SM00255">
    <property type="entry name" value="TIR"/>
    <property type="match status" value="1"/>
</dbReference>
<accession>A0A450SN55</accession>
<feature type="domain" description="TIR" evidence="1">
    <location>
        <begin position="3"/>
        <end position="133"/>
    </location>
</feature>
<dbReference type="InterPro" id="IPR035897">
    <property type="entry name" value="Toll_tir_struct_dom_sf"/>
</dbReference>
<dbReference type="PROSITE" id="PS50104">
    <property type="entry name" value="TIR"/>
    <property type="match status" value="1"/>
</dbReference>
<dbReference type="EMBL" id="CAADEW010000052">
    <property type="protein sequence ID" value="VFJ55201.1"/>
    <property type="molecule type" value="Genomic_DNA"/>
</dbReference>
<dbReference type="SUPFAM" id="SSF52200">
    <property type="entry name" value="Toll/Interleukin receptor TIR domain"/>
    <property type="match status" value="1"/>
</dbReference>
<dbReference type="Pfam" id="PF13676">
    <property type="entry name" value="TIR_2"/>
    <property type="match status" value="1"/>
</dbReference>